<dbReference type="KEGG" id="dfa:DFA_03922"/>
<evidence type="ECO:0000313" key="3">
    <source>
        <dbReference type="Proteomes" id="UP000007797"/>
    </source>
</evidence>
<dbReference type="OrthoDB" id="9983621at2759"/>
<reference evidence="3" key="1">
    <citation type="journal article" date="2011" name="Genome Res.">
        <title>Phylogeny-wide analysis of social amoeba genomes highlights ancient origins for complex intercellular communication.</title>
        <authorList>
            <person name="Heidel A.J."/>
            <person name="Lawal H.M."/>
            <person name="Felder M."/>
            <person name="Schilde C."/>
            <person name="Helps N.R."/>
            <person name="Tunggal B."/>
            <person name="Rivero F."/>
            <person name="John U."/>
            <person name="Schleicher M."/>
            <person name="Eichinger L."/>
            <person name="Platzer M."/>
            <person name="Noegel A.A."/>
            <person name="Schaap P."/>
            <person name="Gloeckner G."/>
        </authorList>
    </citation>
    <scope>NUCLEOTIDE SEQUENCE [LARGE SCALE GENOMIC DNA]</scope>
    <source>
        <strain evidence="3">SH3</strain>
    </source>
</reference>
<dbReference type="Gene3D" id="3.30.200.20">
    <property type="entry name" value="Phosphorylase Kinase, domain 1"/>
    <property type="match status" value="1"/>
</dbReference>
<dbReference type="InterPro" id="IPR051678">
    <property type="entry name" value="AGP_Transferase"/>
</dbReference>
<dbReference type="Gene3D" id="3.90.1200.10">
    <property type="match status" value="1"/>
</dbReference>
<proteinExistence type="predicted"/>
<dbReference type="Pfam" id="PF01636">
    <property type="entry name" value="APH"/>
    <property type="match status" value="1"/>
</dbReference>
<dbReference type="GeneID" id="14870375"/>
<dbReference type="Proteomes" id="UP000007797">
    <property type="component" value="Unassembled WGS sequence"/>
</dbReference>
<dbReference type="AlphaFoldDB" id="F4Q0S7"/>
<dbReference type="InterPro" id="IPR002575">
    <property type="entry name" value="Aminoglycoside_PTrfase"/>
</dbReference>
<dbReference type="SUPFAM" id="SSF56112">
    <property type="entry name" value="Protein kinase-like (PK-like)"/>
    <property type="match status" value="1"/>
</dbReference>
<keyword evidence="3" id="KW-1185">Reference proteome</keyword>
<evidence type="ECO:0000313" key="2">
    <source>
        <dbReference type="EMBL" id="EGG18428.1"/>
    </source>
</evidence>
<sequence>MKNHLLIGMENSLVYLFFDQSIVIKAFESMDQERIEKVNNILKKHYPTWLVDNNVTIKDCSKGYDNDVYVVSNQQDDNNQTTIVIRIPRKDGKDQDRPAMHAVRMQARVMERYKGAGVPVPSVLARDDDRLDRYMIESYMPQADLSEIYTEFPFKVPVDQSKSTFQEVGRLLVKMHSVKTEKYGGMVQEEEDLPHRPLRGELDHWIEYFSDFMESAKSCLEKNLFDTKNILQDYKDGDQVYNILDQFYQEVSIHLKEFNTPCLVHADVCSNNIRMVKLEQGQGQEQEQYRVNGIIDFADAISGDGLYDIGRILSHVYGDWSFIEYIENGYFESDNKQFTTTQTKLIKFYALFFCVWLLDVTGDNQSDNTKYNIILNNLLKLIK</sequence>
<accession>F4Q0S7</accession>
<name>F4Q0S7_CACFS</name>
<evidence type="ECO:0000259" key="1">
    <source>
        <dbReference type="Pfam" id="PF01636"/>
    </source>
</evidence>
<dbReference type="OMA" id="ILSHVYG"/>
<organism evidence="2 3">
    <name type="scientific">Cavenderia fasciculata</name>
    <name type="common">Slime mold</name>
    <name type="synonym">Dictyostelium fasciculatum</name>
    <dbReference type="NCBI Taxonomy" id="261658"/>
    <lineage>
        <taxon>Eukaryota</taxon>
        <taxon>Amoebozoa</taxon>
        <taxon>Evosea</taxon>
        <taxon>Eumycetozoa</taxon>
        <taxon>Dictyostelia</taxon>
        <taxon>Acytosteliales</taxon>
        <taxon>Cavenderiaceae</taxon>
        <taxon>Cavenderia</taxon>
    </lineage>
</organism>
<feature type="domain" description="Aminoglycoside phosphotransferase" evidence="1">
    <location>
        <begin position="57"/>
        <end position="327"/>
    </location>
</feature>
<dbReference type="RefSeq" id="XP_004366332.1">
    <property type="nucleotide sequence ID" value="XM_004366275.1"/>
</dbReference>
<dbReference type="InterPro" id="IPR011009">
    <property type="entry name" value="Kinase-like_dom_sf"/>
</dbReference>
<dbReference type="PANTHER" id="PTHR21310">
    <property type="entry name" value="AMINOGLYCOSIDE PHOSPHOTRANSFERASE-RELATED-RELATED"/>
    <property type="match status" value="1"/>
</dbReference>
<dbReference type="PANTHER" id="PTHR21310:SF15">
    <property type="entry name" value="AMINOGLYCOSIDE PHOSPHOTRANSFERASE DOMAIN-CONTAINING PROTEIN"/>
    <property type="match status" value="1"/>
</dbReference>
<dbReference type="EMBL" id="GL883018">
    <property type="protein sequence ID" value="EGG18428.1"/>
    <property type="molecule type" value="Genomic_DNA"/>
</dbReference>
<gene>
    <name evidence="2" type="ORF">DFA_03922</name>
</gene>
<protein>
    <recommendedName>
        <fullName evidence="1">Aminoglycoside phosphotransferase domain-containing protein</fullName>
    </recommendedName>
</protein>